<dbReference type="InterPro" id="IPR020846">
    <property type="entry name" value="MFS_dom"/>
</dbReference>
<dbReference type="Gene3D" id="1.20.1250.20">
    <property type="entry name" value="MFS general substrate transporter like domains"/>
    <property type="match status" value="1"/>
</dbReference>
<feature type="transmembrane region" description="Helical" evidence="4">
    <location>
        <begin position="212"/>
        <end position="232"/>
    </location>
</feature>
<feature type="domain" description="Major facilitator superfamily (MFS) profile" evidence="5">
    <location>
        <begin position="10"/>
        <end position="386"/>
    </location>
</feature>
<dbReference type="Pfam" id="PF07690">
    <property type="entry name" value="MFS_1"/>
    <property type="match status" value="1"/>
</dbReference>
<sequence>MTATPSRALTVAVLGTTQTLSWGSSYYLPAILAAPMAAEFGLSRATIFGIFSGALLLTALLGPAAGRAIDTRGGRDVLAISNLIFAAGLLLMGLAPGPLVLGLAWAVVGVAMAMGLYDAAFATLAGLYGKEARNSITGITLIAGFASTVGWPATALMEAEWGWRGACFGWAALHVVLGLPLNRLLIPRAPPPEKAAAAAGGDGPAPRMRDMALLAFVLASAGFSAAALGAHLPGLLQAAGTTAAAAVAAGALLGPAQVGARILEFGFLRKVSPLVSARIAAAAHPVAVAVLLAGGAPMAAVFVLIHGAGNGMLTITRGTLPLALFGPVGYGRRQGIITAPARASQAFAPYFFGLLVDAYGAQSLWLTAALGMAALAALFLLRAQGRGGG</sequence>
<feature type="transmembrane region" description="Helical" evidence="4">
    <location>
        <begin position="77"/>
        <end position="97"/>
    </location>
</feature>
<evidence type="ECO:0000256" key="1">
    <source>
        <dbReference type="ARBA" id="ARBA00022692"/>
    </source>
</evidence>
<keyword evidence="3 4" id="KW-0472">Membrane</keyword>
<evidence type="ECO:0000256" key="3">
    <source>
        <dbReference type="ARBA" id="ARBA00023136"/>
    </source>
</evidence>
<evidence type="ECO:0000259" key="5">
    <source>
        <dbReference type="PROSITE" id="PS50850"/>
    </source>
</evidence>
<dbReference type="PROSITE" id="PS50850">
    <property type="entry name" value="MFS"/>
    <property type="match status" value="1"/>
</dbReference>
<feature type="transmembrane region" description="Helical" evidence="4">
    <location>
        <begin position="359"/>
        <end position="381"/>
    </location>
</feature>
<dbReference type="EMBL" id="JAAEDM010000099">
    <property type="protein sequence ID" value="MBR0673941.1"/>
    <property type="molecule type" value="Genomic_DNA"/>
</dbReference>
<evidence type="ECO:0000313" key="6">
    <source>
        <dbReference type="EMBL" id="MBR0673941.1"/>
    </source>
</evidence>
<feature type="transmembrane region" description="Helical" evidence="4">
    <location>
        <begin position="45"/>
        <end position="65"/>
    </location>
</feature>
<accession>A0A9X9X3G2</accession>
<keyword evidence="7" id="KW-1185">Reference proteome</keyword>
<feature type="transmembrane region" description="Helical" evidence="4">
    <location>
        <begin position="103"/>
        <end position="128"/>
    </location>
</feature>
<dbReference type="Proteomes" id="UP001138751">
    <property type="component" value="Unassembled WGS sequence"/>
</dbReference>
<feature type="transmembrane region" description="Helical" evidence="4">
    <location>
        <begin position="161"/>
        <end position="181"/>
    </location>
</feature>
<proteinExistence type="predicted"/>
<reference evidence="6" key="2">
    <citation type="journal article" date="2021" name="Syst. Appl. Microbiol.">
        <title>Roseomonas hellenica sp. nov., isolated from roots of wild-growing Alkanna tinctoria.</title>
        <authorList>
            <person name="Rat A."/>
            <person name="Naranjo H.D."/>
            <person name="Lebbe L."/>
            <person name="Cnockaert M."/>
            <person name="Krigas N."/>
            <person name="Grigoriadou K."/>
            <person name="Maloupa E."/>
            <person name="Willems A."/>
        </authorList>
    </citation>
    <scope>NUCLEOTIDE SEQUENCE</scope>
    <source>
        <strain evidence="6">LMG 31231</strain>
    </source>
</reference>
<dbReference type="AlphaFoldDB" id="A0A9X9X3G2"/>
<evidence type="ECO:0000256" key="2">
    <source>
        <dbReference type="ARBA" id="ARBA00022989"/>
    </source>
</evidence>
<dbReference type="InterPro" id="IPR036259">
    <property type="entry name" value="MFS_trans_sf"/>
</dbReference>
<feature type="transmembrane region" description="Helical" evidence="4">
    <location>
        <begin position="135"/>
        <end position="155"/>
    </location>
</feature>
<evidence type="ECO:0000256" key="4">
    <source>
        <dbReference type="SAM" id="Phobius"/>
    </source>
</evidence>
<reference evidence="6" key="1">
    <citation type="submission" date="2020-01" db="EMBL/GenBank/DDBJ databases">
        <authorList>
            <person name="Rat A."/>
        </authorList>
    </citation>
    <scope>NUCLEOTIDE SEQUENCE</scope>
    <source>
        <strain evidence="6">LMG 31231</strain>
    </source>
</reference>
<protein>
    <submittedName>
        <fullName evidence="6">MFS transporter</fullName>
    </submittedName>
</protein>
<dbReference type="GO" id="GO:0022857">
    <property type="term" value="F:transmembrane transporter activity"/>
    <property type="evidence" value="ECO:0007669"/>
    <property type="project" value="InterPro"/>
</dbReference>
<gene>
    <name evidence="6" type="ORF">GXW76_22410</name>
</gene>
<keyword evidence="2 4" id="KW-1133">Transmembrane helix</keyword>
<dbReference type="SUPFAM" id="SSF103473">
    <property type="entry name" value="MFS general substrate transporter"/>
    <property type="match status" value="1"/>
</dbReference>
<dbReference type="InterPro" id="IPR011701">
    <property type="entry name" value="MFS"/>
</dbReference>
<organism evidence="6 7">
    <name type="scientific">Neoroseomonas soli</name>
    <dbReference type="NCBI Taxonomy" id="1081025"/>
    <lineage>
        <taxon>Bacteria</taxon>
        <taxon>Pseudomonadati</taxon>
        <taxon>Pseudomonadota</taxon>
        <taxon>Alphaproteobacteria</taxon>
        <taxon>Acetobacterales</taxon>
        <taxon>Acetobacteraceae</taxon>
        <taxon>Neoroseomonas</taxon>
    </lineage>
</organism>
<feature type="transmembrane region" description="Helical" evidence="4">
    <location>
        <begin position="279"/>
        <end position="305"/>
    </location>
</feature>
<dbReference type="RefSeq" id="WP_211864338.1">
    <property type="nucleotide sequence ID" value="NZ_JAAEDM010000099.1"/>
</dbReference>
<evidence type="ECO:0000313" key="7">
    <source>
        <dbReference type="Proteomes" id="UP001138751"/>
    </source>
</evidence>
<comment type="caution">
    <text evidence="6">The sequence shown here is derived from an EMBL/GenBank/DDBJ whole genome shotgun (WGS) entry which is preliminary data.</text>
</comment>
<keyword evidence="1 4" id="KW-0812">Transmembrane</keyword>
<name>A0A9X9X3G2_9PROT</name>
<feature type="transmembrane region" description="Helical" evidence="4">
    <location>
        <begin position="238"/>
        <end position="258"/>
    </location>
</feature>